<reference evidence="7 8" key="1">
    <citation type="submission" date="2019-07" db="EMBL/GenBank/DDBJ databases">
        <title>Draft genome assembly of a fouling barnacle, Amphibalanus amphitrite (Darwin, 1854): The first reference genome for Thecostraca.</title>
        <authorList>
            <person name="Kim W."/>
        </authorList>
    </citation>
    <scope>NUCLEOTIDE SEQUENCE [LARGE SCALE GENOMIC DNA]</scope>
    <source>
        <strain evidence="7">SNU_AA5</strain>
        <tissue evidence="7">Soma without cirri and trophi</tissue>
    </source>
</reference>
<feature type="transmembrane region" description="Helical" evidence="6">
    <location>
        <begin position="64"/>
        <end position="88"/>
    </location>
</feature>
<evidence type="ECO:0000256" key="6">
    <source>
        <dbReference type="SAM" id="Phobius"/>
    </source>
</evidence>
<feature type="transmembrane region" description="Helical" evidence="6">
    <location>
        <begin position="174"/>
        <end position="191"/>
    </location>
</feature>
<evidence type="ECO:0000256" key="1">
    <source>
        <dbReference type="ARBA" id="ARBA00004141"/>
    </source>
</evidence>
<dbReference type="PIRSF" id="PIRSF002419">
    <property type="entry name" value="Tetraspanin"/>
    <property type="match status" value="1"/>
</dbReference>
<evidence type="ECO:0000313" key="8">
    <source>
        <dbReference type="Proteomes" id="UP000440578"/>
    </source>
</evidence>
<dbReference type="GO" id="GO:0005886">
    <property type="term" value="C:plasma membrane"/>
    <property type="evidence" value="ECO:0007669"/>
    <property type="project" value="TreeGrafter"/>
</dbReference>
<comment type="similarity">
    <text evidence="2">Belongs to the tetraspanin (TM4SF) family.</text>
</comment>
<comment type="caution">
    <text evidence="7">The sequence shown here is derived from an EMBL/GenBank/DDBJ whole genome shotgun (WGS) entry which is preliminary data.</text>
</comment>
<sequence length="201" mass="23108">MPGKGNYVGPQEETIVCLKYTIFAFNFLSWLMGAIIFALGLWIRFDEDFQKWVKGLGMQHYWTGIYILMFIGLIVMVVSFFGCCGVITEARWMLKVFVLLLAVCFVFEMAGAAYTLSNGIYHSKIYPWLQNQLTGMVARYSYDKDARWVLDMIQGNEWANSCSQEITFMLQIKTGWIAGITLFLCFFQILMCCSPSACTRR</sequence>
<protein>
    <submittedName>
        <fullName evidence="7">Tetraspanin-2A</fullName>
    </submittedName>
</protein>
<dbReference type="PANTHER" id="PTHR19282">
    <property type="entry name" value="TETRASPANIN"/>
    <property type="match status" value="1"/>
</dbReference>
<keyword evidence="3 6" id="KW-0812">Transmembrane</keyword>
<evidence type="ECO:0000313" key="7">
    <source>
        <dbReference type="EMBL" id="KAF0312638.1"/>
    </source>
</evidence>
<gene>
    <name evidence="7" type="primary">Tsp2A</name>
    <name evidence="7" type="ORF">FJT64_001759</name>
</gene>
<keyword evidence="4 6" id="KW-1133">Transmembrane helix</keyword>
<proteinExistence type="inferred from homology"/>
<organism evidence="7 8">
    <name type="scientific">Amphibalanus amphitrite</name>
    <name type="common">Striped barnacle</name>
    <name type="synonym">Balanus amphitrite</name>
    <dbReference type="NCBI Taxonomy" id="1232801"/>
    <lineage>
        <taxon>Eukaryota</taxon>
        <taxon>Metazoa</taxon>
        <taxon>Ecdysozoa</taxon>
        <taxon>Arthropoda</taxon>
        <taxon>Crustacea</taxon>
        <taxon>Multicrustacea</taxon>
        <taxon>Cirripedia</taxon>
        <taxon>Thoracica</taxon>
        <taxon>Thoracicalcarea</taxon>
        <taxon>Balanomorpha</taxon>
        <taxon>Balanoidea</taxon>
        <taxon>Balanidae</taxon>
        <taxon>Amphibalaninae</taxon>
        <taxon>Amphibalanus</taxon>
    </lineage>
</organism>
<dbReference type="Pfam" id="PF00335">
    <property type="entry name" value="Tetraspanin"/>
    <property type="match status" value="1"/>
</dbReference>
<feature type="transmembrane region" description="Helical" evidence="6">
    <location>
        <begin position="94"/>
        <end position="116"/>
    </location>
</feature>
<comment type="subcellular location">
    <subcellularLocation>
        <location evidence="1">Membrane</location>
        <topology evidence="1">Multi-pass membrane protein</topology>
    </subcellularLocation>
</comment>
<evidence type="ECO:0000256" key="2">
    <source>
        <dbReference type="ARBA" id="ARBA00006840"/>
    </source>
</evidence>
<dbReference type="OrthoDB" id="10051670at2759"/>
<evidence type="ECO:0000256" key="3">
    <source>
        <dbReference type="ARBA" id="ARBA00022692"/>
    </source>
</evidence>
<dbReference type="InterPro" id="IPR000301">
    <property type="entry name" value="Tetraspanin_animals"/>
</dbReference>
<keyword evidence="5 6" id="KW-0472">Membrane</keyword>
<accession>A0A6A4XBR2</accession>
<dbReference type="Proteomes" id="UP000440578">
    <property type="component" value="Unassembled WGS sequence"/>
</dbReference>
<dbReference type="EMBL" id="VIIS01000148">
    <property type="protein sequence ID" value="KAF0312638.1"/>
    <property type="molecule type" value="Genomic_DNA"/>
</dbReference>
<evidence type="ECO:0000256" key="5">
    <source>
        <dbReference type="ARBA" id="ARBA00023136"/>
    </source>
</evidence>
<dbReference type="InterPro" id="IPR018499">
    <property type="entry name" value="Tetraspanin/Peripherin"/>
</dbReference>
<keyword evidence="8" id="KW-1185">Reference proteome</keyword>
<dbReference type="AlphaFoldDB" id="A0A6A4XBR2"/>
<name>A0A6A4XBR2_AMPAM</name>
<feature type="transmembrane region" description="Helical" evidence="6">
    <location>
        <begin position="20"/>
        <end position="43"/>
    </location>
</feature>
<dbReference type="PANTHER" id="PTHR19282:SF534">
    <property type="entry name" value="TETRASPANIN FAMILY-RELATED"/>
    <property type="match status" value="1"/>
</dbReference>
<dbReference type="PRINTS" id="PR00259">
    <property type="entry name" value="TMFOUR"/>
</dbReference>
<evidence type="ECO:0000256" key="4">
    <source>
        <dbReference type="ARBA" id="ARBA00022989"/>
    </source>
</evidence>